<dbReference type="PANTHER" id="PTHR10174">
    <property type="entry name" value="ALPHA-TOCOPHEROL TRANSFER PROTEIN-RELATED"/>
    <property type="match status" value="1"/>
</dbReference>
<name>A0A8S3XYA7_PARAO</name>
<reference evidence="2" key="1">
    <citation type="submission" date="2021-04" db="EMBL/GenBank/DDBJ databases">
        <authorList>
            <person name="Tunstrom K."/>
        </authorList>
    </citation>
    <scope>NUCLEOTIDE SEQUENCE</scope>
</reference>
<accession>A0A8S3XYA7</accession>
<dbReference type="Proteomes" id="UP000691718">
    <property type="component" value="Unassembled WGS sequence"/>
</dbReference>
<keyword evidence="3" id="KW-1185">Reference proteome</keyword>
<feature type="region of interest" description="Disordered" evidence="1">
    <location>
        <begin position="1"/>
        <end position="43"/>
    </location>
</feature>
<organism evidence="2 3">
    <name type="scientific">Parnassius apollo</name>
    <name type="common">Apollo butterfly</name>
    <name type="synonym">Papilio apollo</name>
    <dbReference type="NCBI Taxonomy" id="110799"/>
    <lineage>
        <taxon>Eukaryota</taxon>
        <taxon>Metazoa</taxon>
        <taxon>Ecdysozoa</taxon>
        <taxon>Arthropoda</taxon>
        <taxon>Hexapoda</taxon>
        <taxon>Insecta</taxon>
        <taxon>Pterygota</taxon>
        <taxon>Neoptera</taxon>
        <taxon>Endopterygota</taxon>
        <taxon>Lepidoptera</taxon>
        <taxon>Glossata</taxon>
        <taxon>Ditrysia</taxon>
        <taxon>Papilionoidea</taxon>
        <taxon>Papilionidae</taxon>
        <taxon>Parnassiinae</taxon>
        <taxon>Parnassini</taxon>
        <taxon>Parnassius</taxon>
        <taxon>Parnassius</taxon>
    </lineage>
</organism>
<dbReference type="OrthoDB" id="8112557at2759"/>
<evidence type="ECO:0000313" key="2">
    <source>
        <dbReference type="EMBL" id="CAG5047571.1"/>
    </source>
</evidence>
<gene>
    <name evidence="2" type="ORF">PAPOLLO_LOCUS23979</name>
</gene>
<dbReference type="PANTHER" id="PTHR10174:SF130">
    <property type="entry name" value="ALPHA-TOCOPHEROL TRANSFER PROTEIN-LIKE"/>
    <property type="match status" value="1"/>
</dbReference>
<dbReference type="AlphaFoldDB" id="A0A8S3XYA7"/>
<dbReference type="GO" id="GO:1902936">
    <property type="term" value="F:phosphatidylinositol bisphosphate binding"/>
    <property type="evidence" value="ECO:0007669"/>
    <property type="project" value="TreeGrafter"/>
</dbReference>
<dbReference type="GO" id="GO:0016020">
    <property type="term" value="C:membrane"/>
    <property type="evidence" value="ECO:0007669"/>
    <property type="project" value="TreeGrafter"/>
</dbReference>
<protein>
    <submittedName>
        <fullName evidence="2">(apollo) hypothetical protein</fullName>
    </submittedName>
</protein>
<comment type="caution">
    <text evidence="2">The sequence shown here is derived from an EMBL/GenBank/DDBJ whole genome shotgun (WGS) entry which is preliminary data.</text>
</comment>
<evidence type="ECO:0000313" key="3">
    <source>
        <dbReference type="Proteomes" id="UP000691718"/>
    </source>
</evidence>
<sequence>MQKRLEGDTYNIIINSDKSNKTRNSNSTNKTHPRDQETRRNTSLTSTIEIVPNKPGTAVVCKVKAAFGRQSTDVRRVVSQSTDAGAVTGRSAHGSRMSPAASFAKRWAYDNLTREPTPDELTVLELFPITCEGDEEEAAKRARRYYKARGPGGLTELWHKRYPDDEDILSSCQDAYVVPLRVRSVGGRRMTLVRLPAPTALDRPLSARALLARWLMILDIRLREDPTPGEEVVFIDVSDLQPSHLKNHFRGNYWKDFVWCMRTAYPLRFSEVHIINTQRLKTMSLLLLHVGLYPWRRKVVQLHSSSEEINHIMGVDYFPSEGLPYEYGGKAGAMKDLNDEWTKKLLSNSCWLQLEERKYYETELTPEVRTRSRHRSAVRNLRGAIGSYDVITRTHSCKSLNRHDDIDEGAHGAYRTLKVKSDRNLYV</sequence>
<dbReference type="EMBL" id="CAJQZP010001449">
    <property type="protein sequence ID" value="CAG5047571.1"/>
    <property type="molecule type" value="Genomic_DNA"/>
</dbReference>
<evidence type="ECO:0000256" key="1">
    <source>
        <dbReference type="SAM" id="MobiDB-lite"/>
    </source>
</evidence>
<proteinExistence type="predicted"/>